<dbReference type="Proteomes" id="UP000776651">
    <property type="component" value="Unassembled WGS sequence"/>
</dbReference>
<evidence type="ECO:0000313" key="3">
    <source>
        <dbReference type="Proteomes" id="UP000776651"/>
    </source>
</evidence>
<keyword evidence="3" id="KW-1185">Reference proteome</keyword>
<gene>
    <name evidence="2" type="ORF">K3177_06580</name>
</gene>
<feature type="domain" description="TadE-like" evidence="1">
    <location>
        <begin position="17"/>
        <end position="58"/>
    </location>
</feature>
<protein>
    <submittedName>
        <fullName evidence="2">Pilus assembly protein</fullName>
    </submittedName>
</protein>
<accession>A0ABS7JDR5</accession>
<dbReference type="Pfam" id="PF07811">
    <property type="entry name" value="TadE"/>
    <property type="match status" value="1"/>
</dbReference>
<evidence type="ECO:0000259" key="1">
    <source>
        <dbReference type="Pfam" id="PF07811"/>
    </source>
</evidence>
<sequence length="211" mass="23349">MVRKLQIFRILRRDTRGVALTEFAFAAPIFLTLVMSGLELSNLALAHLRVSQMAMTVADNAGRVTGGIDEANIYEVFTGAEYAGSGLDFKEHGRMVLSSLQHNNLSGNDEGQTIVWQRCWGDDKSVRPQYGREGHGRDNDDLEAGLGSGGNKITALRDTAVMFVEATYQYQPLVTTGFFTTPTIRYESAFNVRGRQNNVISNTQDLDEMTC</sequence>
<dbReference type="InterPro" id="IPR012495">
    <property type="entry name" value="TadE-like_dom"/>
</dbReference>
<organism evidence="2 3">
    <name type="scientific">Qipengyuania pacifica</name>
    <dbReference type="NCBI Taxonomy" id="2860199"/>
    <lineage>
        <taxon>Bacteria</taxon>
        <taxon>Pseudomonadati</taxon>
        <taxon>Pseudomonadota</taxon>
        <taxon>Alphaproteobacteria</taxon>
        <taxon>Sphingomonadales</taxon>
        <taxon>Erythrobacteraceae</taxon>
        <taxon>Qipengyuania</taxon>
    </lineage>
</organism>
<dbReference type="EMBL" id="JAIGNQ010000002">
    <property type="protein sequence ID" value="MBX7488173.1"/>
    <property type="molecule type" value="Genomic_DNA"/>
</dbReference>
<comment type="caution">
    <text evidence="2">The sequence shown here is derived from an EMBL/GenBank/DDBJ whole genome shotgun (WGS) entry which is preliminary data.</text>
</comment>
<name>A0ABS7JDR5_9SPHN</name>
<proteinExistence type="predicted"/>
<evidence type="ECO:0000313" key="2">
    <source>
        <dbReference type="EMBL" id="MBX7488173.1"/>
    </source>
</evidence>
<reference evidence="2 3" key="1">
    <citation type="submission" date="2021-08" db="EMBL/GenBank/DDBJ databases">
        <title>Comparative Genomics Analysis of the Genus Qipengyuania Reveals Extensive Genetic Diversity and Metabolic Versatility, Including the Description of Fifteen Novel Species.</title>
        <authorList>
            <person name="Liu Y."/>
        </authorList>
    </citation>
    <scope>NUCLEOTIDE SEQUENCE [LARGE SCALE GENOMIC DNA]</scope>
    <source>
        <strain evidence="2 3">GH25</strain>
    </source>
</reference>